<sequence length="542" mass="60178">MPSPSDDPTSPGGGTVHEFSFSARHLSSSEVVADLLHEHGANVLVHCALIRSRERITQETLRDALQRLADFQPALWMKVDSDKPNPLRRRVTKRFTEMPDDDRVVDVTVVPANEATPWQEVAQTELRKTFASDRGPLWKVVYVEKAECGPDEGVDAAGKTGTEKTRQKRKSSSPCHEGVLLFKIHHVIADGVSMLDMLQRQLVPMLNSSLRRDSDNAVPQFFASLPMAPPADESFIKKNQLSWTKRRSLRSASMRASSPQSADGKAATEAPSSEPLLRIEDATKRTAESETRLLTLSFGAAVGRRFVERCGSSGVDFEEAMLTAAATSLAVTAAFCHVDLHSDVIVCGRPVDLRRYHTLHAHYEPLGHWIACDMVRVSAPRRPPNDHRFWTDARAVATSIGSHERPWKSLCLYGEVAKALSCSTDVIRHKMFRVHLEVVSLTADSGRTTTDGPVTMDGHYFVKSMSDVTPATMALTSTLLRGRIMCTIAYNSRWVSREFAAKFTETLRWLIPHVTDPVAARMTELVKLPAYVRACLIRSTNV</sequence>
<comment type="caution">
    <text evidence="2">The sequence shown here is derived from an EMBL/GenBank/DDBJ whole genome shotgun (WGS) entry which is preliminary data.</text>
</comment>
<dbReference type="Proteomes" id="UP001209878">
    <property type="component" value="Unassembled WGS sequence"/>
</dbReference>
<evidence type="ECO:0008006" key="4">
    <source>
        <dbReference type="Google" id="ProtNLM"/>
    </source>
</evidence>
<feature type="region of interest" description="Disordered" evidence="1">
    <location>
        <begin position="152"/>
        <end position="172"/>
    </location>
</feature>
<dbReference type="PANTHER" id="PTHR28037">
    <property type="entry name" value="ALCOHOL O-ACETYLTRANSFERASE 1-RELATED"/>
    <property type="match status" value="1"/>
</dbReference>
<dbReference type="Gene3D" id="3.30.559.10">
    <property type="entry name" value="Chloramphenicol acetyltransferase-like domain"/>
    <property type="match status" value="1"/>
</dbReference>
<protein>
    <recommendedName>
        <fullName evidence="4">Alcohol acetyltransferase</fullName>
    </recommendedName>
</protein>
<dbReference type="InterPro" id="IPR052058">
    <property type="entry name" value="Alcohol_O-acetyltransferase"/>
</dbReference>
<accession>A0AAD9UJ90</accession>
<evidence type="ECO:0000313" key="2">
    <source>
        <dbReference type="EMBL" id="KAK2191277.1"/>
    </source>
</evidence>
<dbReference type="InterPro" id="IPR023213">
    <property type="entry name" value="CAT-like_dom_sf"/>
</dbReference>
<dbReference type="SUPFAM" id="SSF52777">
    <property type="entry name" value="CoA-dependent acyltransferases"/>
    <property type="match status" value="1"/>
</dbReference>
<proteinExistence type="predicted"/>
<feature type="region of interest" description="Disordered" evidence="1">
    <location>
        <begin position="247"/>
        <end position="279"/>
    </location>
</feature>
<dbReference type="EMBL" id="JAODUO010000055">
    <property type="protein sequence ID" value="KAK2191277.1"/>
    <property type="molecule type" value="Genomic_DNA"/>
</dbReference>
<dbReference type="AlphaFoldDB" id="A0AAD9UJ90"/>
<gene>
    <name evidence="2" type="ORF">NP493_56g03000</name>
</gene>
<keyword evidence="3" id="KW-1185">Reference proteome</keyword>
<organism evidence="2 3">
    <name type="scientific">Ridgeia piscesae</name>
    <name type="common">Tubeworm</name>
    <dbReference type="NCBI Taxonomy" id="27915"/>
    <lineage>
        <taxon>Eukaryota</taxon>
        <taxon>Metazoa</taxon>
        <taxon>Spiralia</taxon>
        <taxon>Lophotrochozoa</taxon>
        <taxon>Annelida</taxon>
        <taxon>Polychaeta</taxon>
        <taxon>Sedentaria</taxon>
        <taxon>Canalipalpata</taxon>
        <taxon>Sabellida</taxon>
        <taxon>Siboglinidae</taxon>
        <taxon>Ridgeia</taxon>
    </lineage>
</organism>
<evidence type="ECO:0000313" key="3">
    <source>
        <dbReference type="Proteomes" id="UP001209878"/>
    </source>
</evidence>
<reference evidence="2" key="1">
    <citation type="journal article" date="2023" name="Mol. Biol. Evol.">
        <title>Third-Generation Sequencing Reveals the Adaptive Role of the Epigenome in Three Deep-Sea Polychaetes.</title>
        <authorList>
            <person name="Perez M."/>
            <person name="Aroh O."/>
            <person name="Sun Y."/>
            <person name="Lan Y."/>
            <person name="Juniper S.K."/>
            <person name="Young C.R."/>
            <person name="Angers B."/>
            <person name="Qian P.Y."/>
        </authorList>
    </citation>
    <scope>NUCLEOTIDE SEQUENCE</scope>
    <source>
        <strain evidence="2">R07B-5</strain>
    </source>
</reference>
<name>A0AAD9UJ90_RIDPI</name>
<evidence type="ECO:0000256" key="1">
    <source>
        <dbReference type="SAM" id="MobiDB-lite"/>
    </source>
</evidence>
<dbReference type="PANTHER" id="PTHR28037:SF1">
    <property type="entry name" value="ALCOHOL O-ACETYLTRANSFERASE 1-RELATED"/>
    <property type="match status" value="1"/>
</dbReference>